<proteinExistence type="predicted"/>
<keyword evidence="1" id="KW-0472">Membrane</keyword>
<sequence>MGYVAILLMEVVVLFVLARNLHVGFGRLFYKLTKSEKSAGYLLAILFLPGTFIHEIAHFLTALFLLVPVGQIELMPEVEGPRSVKLGSVPIGKADPVRRFIIGAAPLIFGVLTIILTIYILSMYRYIDTWWQVLLVGYFIFTIANTMFLSRKDLEGAWKMFVLAVFVLALSYLIGFRFQPGQVTQLLSSGVVEAIKKAGVFLAIPVVIDIVFVAMFKSVRLL</sequence>
<reference evidence="2 3" key="1">
    <citation type="journal article" date="2016" name="Nat. Commun.">
        <title>Thousands of microbial genomes shed light on interconnected biogeochemical processes in an aquifer system.</title>
        <authorList>
            <person name="Anantharaman K."/>
            <person name="Brown C.T."/>
            <person name="Hug L.A."/>
            <person name="Sharon I."/>
            <person name="Castelle C.J."/>
            <person name="Probst A.J."/>
            <person name="Thomas B.C."/>
            <person name="Singh A."/>
            <person name="Wilkins M.J."/>
            <person name="Karaoz U."/>
            <person name="Brodie E.L."/>
            <person name="Williams K.H."/>
            <person name="Hubbard S.S."/>
            <person name="Banfield J.F."/>
        </authorList>
    </citation>
    <scope>NUCLEOTIDE SEQUENCE [LARGE SCALE GENOMIC DNA]</scope>
</reference>
<dbReference type="EMBL" id="MGFM01000007">
    <property type="protein sequence ID" value="OGM06030.1"/>
    <property type="molecule type" value="Genomic_DNA"/>
</dbReference>
<feature type="transmembrane region" description="Helical" evidence="1">
    <location>
        <begin position="130"/>
        <end position="148"/>
    </location>
</feature>
<gene>
    <name evidence="2" type="ORF">A2125_00770</name>
</gene>
<evidence type="ECO:0000313" key="2">
    <source>
        <dbReference type="EMBL" id="OGM06030.1"/>
    </source>
</evidence>
<name>A0A1F7WTE8_9BACT</name>
<feature type="transmembrane region" description="Helical" evidence="1">
    <location>
        <begin position="42"/>
        <end position="67"/>
    </location>
</feature>
<dbReference type="AlphaFoldDB" id="A0A1F7WTE8"/>
<organism evidence="2 3">
    <name type="scientific">Candidatus Woesebacteria bacterium GWB1_43_5</name>
    <dbReference type="NCBI Taxonomy" id="1802474"/>
    <lineage>
        <taxon>Bacteria</taxon>
        <taxon>Candidatus Woeseibacteriota</taxon>
    </lineage>
</organism>
<accession>A0A1F7WTE8</accession>
<keyword evidence="1" id="KW-1133">Transmembrane helix</keyword>
<evidence type="ECO:0000313" key="3">
    <source>
        <dbReference type="Proteomes" id="UP000178812"/>
    </source>
</evidence>
<comment type="caution">
    <text evidence="2">The sequence shown here is derived from an EMBL/GenBank/DDBJ whole genome shotgun (WGS) entry which is preliminary data.</text>
</comment>
<protein>
    <submittedName>
        <fullName evidence="2">Uncharacterized protein</fullName>
    </submittedName>
</protein>
<feature type="transmembrane region" description="Helical" evidence="1">
    <location>
        <begin position="100"/>
        <end position="124"/>
    </location>
</feature>
<dbReference type="Proteomes" id="UP000178812">
    <property type="component" value="Unassembled WGS sequence"/>
</dbReference>
<feature type="transmembrane region" description="Helical" evidence="1">
    <location>
        <begin position="160"/>
        <end position="178"/>
    </location>
</feature>
<keyword evidence="1" id="KW-0812">Transmembrane</keyword>
<feature type="transmembrane region" description="Helical" evidence="1">
    <location>
        <begin position="198"/>
        <end position="216"/>
    </location>
</feature>
<evidence type="ECO:0000256" key="1">
    <source>
        <dbReference type="SAM" id="Phobius"/>
    </source>
</evidence>